<dbReference type="RefSeq" id="XP_001580562.1">
    <property type="nucleotide sequence ID" value="XM_001580512.1"/>
</dbReference>
<dbReference type="Proteomes" id="UP000001542">
    <property type="component" value="Unassembled WGS sequence"/>
</dbReference>
<keyword evidence="10" id="KW-1185">Reference proteome</keyword>
<evidence type="ECO:0000256" key="6">
    <source>
        <dbReference type="ARBA" id="ARBA00023239"/>
    </source>
</evidence>
<keyword evidence="6" id="KW-0456">Lyase</keyword>
<dbReference type="PANTHER" id="PTHR11920">
    <property type="entry name" value="GUANYLYL CYCLASE"/>
    <property type="match status" value="1"/>
</dbReference>
<feature type="transmembrane region" description="Helical" evidence="7">
    <location>
        <begin position="99"/>
        <end position="120"/>
    </location>
</feature>
<dbReference type="InterPro" id="IPR050401">
    <property type="entry name" value="Cyclic_nucleotide_synthase"/>
</dbReference>
<evidence type="ECO:0000313" key="9">
    <source>
        <dbReference type="EMBL" id="EAY19576.1"/>
    </source>
</evidence>
<dbReference type="SUPFAM" id="SSF55073">
    <property type="entry name" value="Nucleotide cyclase"/>
    <property type="match status" value="1"/>
</dbReference>
<keyword evidence="4 7" id="KW-1133">Transmembrane helix</keyword>
<dbReference type="GO" id="GO:0004383">
    <property type="term" value="F:guanylate cyclase activity"/>
    <property type="evidence" value="ECO:0000318"/>
    <property type="project" value="GO_Central"/>
</dbReference>
<accession>A2DJ01</accession>
<evidence type="ECO:0000259" key="8">
    <source>
        <dbReference type="PROSITE" id="PS50125"/>
    </source>
</evidence>
<dbReference type="SMR" id="A2DJ01"/>
<dbReference type="Pfam" id="PF00211">
    <property type="entry name" value="Guanylate_cyc"/>
    <property type="match status" value="1"/>
</dbReference>
<feature type="transmembrane region" description="Helical" evidence="7">
    <location>
        <begin position="6"/>
        <end position="29"/>
    </location>
</feature>
<feature type="transmembrane region" description="Helical" evidence="7">
    <location>
        <begin position="797"/>
        <end position="815"/>
    </location>
</feature>
<organism evidence="9 10">
    <name type="scientific">Trichomonas vaginalis (strain ATCC PRA-98 / G3)</name>
    <dbReference type="NCBI Taxonomy" id="412133"/>
    <lineage>
        <taxon>Eukaryota</taxon>
        <taxon>Metamonada</taxon>
        <taxon>Parabasalia</taxon>
        <taxon>Trichomonadida</taxon>
        <taxon>Trichomonadidae</taxon>
        <taxon>Trichomonas</taxon>
    </lineage>
</organism>
<feature type="domain" description="Guanylate cyclase" evidence="8">
    <location>
        <begin position="1328"/>
        <end position="1460"/>
    </location>
</feature>
<dbReference type="KEGG" id="tva:5465081"/>
<feature type="transmembrane region" description="Helical" evidence="7">
    <location>
        <begin position="140"/>
        <end position="160"/>
    </location>
</feature>
<dbReference type="VEuPathDB" id="TrichDB:TVAGG3_0483900"/>
<keyword evidence="3" id="KW-0547">Nucleotide-binding</keyword>
<feature type="transmembrane region" description="Helical" evidence="7">
    <location>
        <begin position="896"/>
        <end position="915"/>
    </location>
</feature>
<evidence type="ECO:0000256" key="4">
    <source>
        <dbReference type="ARBA" id="ARBA00022989"/>
    </source>
</evidence>
<dbReference type="InParanoid" id="A2DJ01"/>
<feature type="transmembrane region" description="Helical" evidence="7">
    <location>
        <begin position="1099"/>
        <end position="1123"/>
    </location>
</feature>
<proteinExistence type="predicted"/>
<reference evidence="9" key="2">
    <citation type="journal article" date="2007" name="Science">
        <title>Draft genome sequence of the sexually transmitted pathogen Trichomonas vaginalis.</title>
        <authorList>
            <person name="Carlton J.M."/>
            <person name="Hirt R.P."/>
            <person name="Silva J.C."/>
            <person name="Delcher A.L."/>
            <person name="Schatz M."/>
            <person name="Zhao Q."/>
            <person name="Wortman J.R."/>
            <person name="Bidwell S.L."/>
            <person name="Alsmark U.C.M."/>
            <person name="Besteiro S."/>
            <person name="Sicheritz-Ponten T."/>
            <person name="Noel C.J."/>
            <person name="Dacks J.B."/>
            <person name="Foster P.G."/>
            <person name="Simillion C."/>
            <person name="Van de Peer Y."/>
            <person name="Miranda-Saavedra D."/>
            <person name="Barton G.J."/>
            <person name="Westrop G.D."/>
            <person name="Mueller S."/>
            <person name="Dessi D."/>
            <person name="Fiori P.L."/>
            <person name="Ren Q."/>
            <person name="Paulsen I."/>
            <person name="Zhang H."/>
            <person name="Bastida-Corcuera F.D."/>
            <person name="Simoes-Barbosa A."/>
            <person name="Brown M.T."/>
            <person name="Hayes R.D."/>
            <person name="Mukherjee M."/>
            <person name="Okumura C.Y."/>
            <person name="Schneider R."/>
            <person name="Smith A.J."/>
            <person name="Vanacova S."/>
            <person name="Villalvazo M."/>
            <person name="Haas B.J."/>
            <person name="Pertea M."/>
            <person name="Feldblyum T.V."/>
            <person name="Utterback T.R."/>
            <person name="Shu C.L."/>
            <person name="Osoegawa K."/>
            <person name="de Jong P.J."/>
            <person name="Hrdy I."/>
            <person name="Horvathova L."/>
            <person name="Zubacova Z."/>
            <person name="Dolezal P."/>
            <person name="Malik S.B."/>
            <person name="Logsdon J.M. Jr."/>
            <person name="Henze K."/>
            <person name="Gupta A."/>
            <person name="Wang C.C."/>
            <person name="Dunne R.L."/>
            <person name="Upcroft J.A."/>
            <person name="Upcroft P."/>
            <person name="White O."/>
            <person name="Salzberg S.L."/>
            <person name="Tang P."/>
            <person name="Chiu C.-H."/>
            <person name="Lee Y.-S."/>
            <person name="Embley T.M."/>
            <person name="Coombs G.H."/>
            <person name="Mottram J.C."/>
            <person name="Tachezy J."/>
            <person name="Fraser-Liggett C.M."/>
            <person name="Johnson P.J."/>
        </authorList>
    </citation>
    <scope>NUCLEOTIDE SEQUENCE [LARGE SCALE GENOMIC DNA]</scope>
    <source>
        <strain evidence="9">G3</strain>
    </source>
</reference>
<dbReference type="EMBL" id="DS113206">
    <property type="protein sequence ID" value="EAY19576.1"/>
    <property type="molecule type" value="Genomic_DNA"/>
</dbReference>
<evidence type="ECO:0000256" key="2">
    <source>
        <dbReference type="ARBA" id="ARBA00022692"/>
    </source>
</evidence>
<feature type="transmembrane region" description="Helical" evidence="7">
    <location>
        <begin position="210"/>
        <end position="228"/>
    </location>
</feature>
<evidence type="ECO:0000256" key="7">
    <source>
        <dbReference type="SAM" id="Phobius"/>
    </source>
</evidence>
<feature type="transmembrane region" description="Helical" evidence="7">
    <location>
        <begin position="66"/>
        <end position="87"/>
    </location>
</feature>
<dbReference type="OrthoDB" id="10261550at2759"/>
<dbReference type="CDD" id="cd07302">
    <property type="entry name" value="CHD"/>
    <property type="match status" value="1"/>
</dbReference>
<dbReference type="STRING" id="5722.A2DJ01"/>
<dbReference type="GO" id="GO:0005886">
    <property type="term" value="C:plasma membrane"/>
    <property type="evidence" value="ECO:0000318"/>
    <property type="project" value="GO_Central"/>
</dbReference>
<dbReference type="VEuPathDB" id="TrichDB:TVAG_228390"/>
<dbReference type="PROSITE" id="PS50125">
    <property type="entry name" value="GUANYLATE_CYCLASE_2"/>
    <property type="match status" value="1"/>
</dbReference>
<feature type="transmembrane region" description="Helical" evidence="7">
    <location>
        <begin position="240"/>
        <end position="262"/>
    </location>
</feature>
<dbReference type="GO" id="GO:0007168">
    <property type="term" value="P:receptor guanylyl cyclase signaling pathway"/>
    <property type="evidence" value="ECO:0000318"/>
    <property type="project" value="GO_Central"/>
</dbReference>
<keyword evidence="2 7" id="KW-0812">Transmembrane</keyword>
<evidence type="ECO:0000256" key="1">
    <source>
        <dbReference type="ARBA" id="ARBA00004370"/>
    </source>
</evidence>
<comment type="subcellular location">
    <subcellularLocation>
        <location evidence="1">Membrane</location>
    </subcellularLocation>
</comment>
<gene>
    <name evidence="9" type="ORF">TVAG_228390</name>
</gene>
<dbReference type="GO" id="GO:0006182">
    <property type="term" value="P:cGMP biosynthetic process"/>
    <property type="evidence" value="ECO:0000318"/>
    <property type="project" value="GO_Central"/>
</dbReference>
<protein>
    <submittedName>
        <fullName evidence="9">Adenylate and Guanylate cyclase catalytic domain containing protein</fullName>
    </submittedName>
</protein>
<evidence type="ECO:0000313" key="10">
    <source>
        <dbReference type="Proteomes" id="UP000001542"/>
    </source>
</evidence>
<dbReference type="GO" id="GO:0035556">
    <property type="term" value="P:intracellular signal transduction"/>
    <property type="evidence" value="ECO:0007669"/>
    <property type="project" value="InterPro"/>
</dbReference>
<dbReference type="InterPro" id="IPR029787">
    <property type="entry name" value="Nucleotide_cyclase"/>
</dbReference>
<evidence type="ECO:0000256" key="3">
    <source>
        <dbReference type="ARBA" id="ARBA00022741"/>
    </source>
</evidence>
<dbReference type="GO" id="GO:0000166">
    <property type="term" value="F:nucleotide binding"/>
    <property type="evidence" value="ECO:0007669"/>
    <property type="project" value="UniProtKB-KW"/>
</dbReference>
<keyword evidence="5 7" id="KW-0472">Membrane</keyword>
<dbReference type="eggNOG" id="KOG4171">
    <property type="taxonomic scope" value="Eukaryota"/>
</dbReference>
<reference evidence="9" key="1">
    <citation type="submission" date="2006-10" db="EMBL/GenBank/DDBJ databases">
        <authorList>
            <person name="Amadeo P."/>
            <person name="Zhao Q."/>
            <person name="Wortman J."/>
            <person name="Fraser-Liggett C."/>
            <person name="Carlton J."/>
        </authorList>
    </citation>
    <scope>NUCLEOTIDE SEQUENCE</scope>
    <source>
        <strain evidence="9">G3</strain>
    </source>
</reference>
<dbReference type="Gene3D" id="3.30.70.1230">
    <property type="entry name" value="Nucleotide cyclase"/>
    <property type="match status" value="1"/>
</dbReference>
<sequence>MDSMLPGLYSLHSIISVIRTLQMFGLMFLSNFASLHPRDKVVYKFFNWLSIFWNIVPIQYRDECSFVVAIIYFILIFSFFVLITISAKYYEQNGSLSLIVIYIIHLFISIVGYIIHVPCLEICFETVSKMIAKEDTYHDLAYNIVTIVLTVVTFVFYYFFYRKLYSYSFIFRPTSFMCINGVQQMGSLQVQSFEAIGVGLTAYLPKIPQGILTIALAFAALSCYFTMYKTFSFVSFLHNTIFLTFAIFGFCAYIVFAIFIFLKIHMNVAGLFIFIGLLFAVFILSHFITQTIIRKALVYLDNLYENKELLLDEPDSMKLYVCSTIGFHFAHPSSLDFTIFKYITDKDPDNTMFMVIYGKFVAIYPELSDTLNYIIRTIIQRKMHGIMVKQALSQSKIIFQQRESNLTSELKKKLTKVQKDISAAKRRLRHVWDQVIQGNISELDSAIANAYSMKSKCDAQFNLLLVQLPNNRFLYRTYSTYLIEVSNDADKYKDATDKVRMLSRGIKVHEDHTQELGLHAFPQLPSMIIMNMPLESSSANEVSESVVFTEEIDDETLARKQEDNRTLTDLMDSLHIPSLVTTNMLVGIITVFSFCVAVVLLALILSYKKRIKKPLGFSDNTAWARYYASAGTAFAHLYLLNKLHVVNFTDYNMKSFANETSLVEQVKYCISQLIASIKSFADFRDYKIGNKYIDATRFLLYNGSLQYTSFSNNFVTNKTETTSLLSAFNDIVMRLTEVVDMNDTSITPYSLMSPSMRNPFYNIETVVDKICSATNNLTEYIESSVDFMHKVMTIDQYALSLFLALVLFIVMIVVYRKIKRDKETIYKTLLVLPKNVVSQISESLRTVNKDDSMKSGNLTSTTHIGNDIERNRQEENLMKVLTAASDENTRSTELNLIMIALFVFMVSAVCINIIISRMYIDVGQRLIENSQHLDNILGVATFLDLLSMQINDLTCIMTRRMITDTADVKTKYLHLEVYKFNLTEYYSALRYGYGNGHPFPDFKELVQQAKVLANCDQSHLPVDSRDGLNCFSPDILIKYTYIFFHSIIDPIILNKSTTVNTDNLMLADEIAMFRLYDDFLYKAYLEVDSRIDELMNAKIPVFVSSAIVLTVIIVICYICVVLTTRVINEKLKYALSLLLACQTSMVMQNSYIMTVLSGNFAHGSGDSSTRDNAFYDNLVEELPDAIVVTSGANYKVISANKAANALFKEVLTNNSFSGYIQSSNFSPETNSQLNRLFDPTMKTSSCNVQYIKGDPDKKFLFISRTSALVGDNVIFTIRNTTQTFVYNKLISEERAKSDQLLATILPASLVPRVQAGEKNISFSVGSATISFIDIVEFTPWCSSNTAQVITGVLNEIFTEFDAIVKSLPVMERIKCIGDCYMAAGGIFAETPNLLQFARATVDFGLEAINAIKRVNENHGMSLRVRVGQHIGGPVVAGVIGIGKPTFEIFGPAISYAQQMEHNGIPMKVHVSRALYELIYGGNYKIEERGEIQIKQGKVLTYLVDGYTN</sequence>
<feature type="transmembrane region" description="Helical" evidence="7">
    <location>
        <begin position="269"/>
        <end position="288"/>
    </location>
</feature>
<dbReference type="PANTHER" id="PTHR11920:SF335">
    <property type="entry name" value="GUANYLATE CYCLASE"/>
    <property type="match status" value="1"/>
</dbReference>
<name>A2DJ01_TRIV3</name>
<feature type="transmembrane region" description="Helical" evidence="7">
    <location>
        <begin position="584"/>
        <end position="605"/>
    </location>
</feature>
<dbReference type="GO" id="GO:0001653">
    <property type="term" value="F:peptide receptor activity"/>
    <property type="evidence" value="ECO:0000318"/>
    <property type="project" value="GO_Central"/>
</dbReference>
<dbReference type="SMART" id="SM00044">
    <property type="entry name" value="CYCc"/>
    <property type="match status" value="1"/>
</dbReference>
<evidence type="ECO:0000256" key="5">
    <source>
        <dbReference type="ARBA" id="ARBA00023136"/>
    </source>
</evidence>
<dbReference type="InterPro" id="IPR001054">
    <property type="entry name" value="A/G_cyclase"/>
</dbReference>